<feature type="compositionally biased region" description="Polar residues" evidence="1">
    <location>
        <begin position="89"/>
        <end position="98"/>
    </location>
</feature>
<reference evidence="2" key="1">
    <citation type="submission" date="2023-04" db="EMBL/GenBank/DDBJ databases">
        <title>Phytophthora fragariaefolia NBRC 109709.</title>
        <authorList>
            <person name="Ichikawa N."/>
            <person name="Sato H."/>
            <person name="Tonouchi N."/>
        </authorList>
    </citation>
    <scope>NUCLEOTIDE SEQUENCE</scope>
    <source>
        <strain evidence="2">NBRC 109709</strain>
    </source>
</reference>
<gene>
    <name evidence="2" type="ORF">Pfra01_001287700</name>
</gene>
<proteinExistence type="predicted"/>
<name>A0A9W6XK62_9STRA</name>
<sequence length="98" mass="10773">MGAKAGSRNIPPRKVFGYGSYREDGTSVDLGGTKEVVQVPIRSTAVYGNQTNMDILRFEKSAKKMVPVPIRSQRVPGDPIDRRSRSRSICGNHSVNPE</sequence>
<dbReference type="AlphaFoldDB" id="A0A9W6XK62"/>
<evidence type="ECO:0000313" key="3">
    <source>
        <dbReference type="Proteomes" id="UP001165121"/>
    </source>
</evidence>
<protein>
    <submittedName>
        <fullName evidence="2">Unnamed protein product</fullName>
    </submittedName>
</protein>
<dbReference type="Proteomes" id="UP001165121">
    <property type="component" value="Unassembled WGS sequence"/>
</dbReference>
<accession>A0A9W6XK62</accession>
<evidence type="ECO:0000313" key="2">
    <source>
        <dbReference type="EMBL" id="GMF41107.1"/>
    </source>
</evidence>
<feature type="region of interest" description="Disordered" evidence="1">
    <location>
        <begin position="67"/>
        <end position="98"/>
    </location>
</feature>
<evidence type="ECO:0000256" key="1">
    <source>
        <dbReference type="SAM" id="MobiDB-lite"/>
    </source>
</evidence>
<dbReference type="EMBL" id="BSXT01001308">
    <property type="protein sequence ID" value="GMF41107.1"/>
    <property type="molecule type" value="Genomic_DNA"/>
</dbReference>
<keyword evidence="3" id="KW-1185">Reference proteome</keyword>
<comment type="caution">
    <text evidence="2">The sequence shown here is derived from an EMBL/GenBank/DDBJ whole genome shotgun (WGS) entry which is preliminary data.</text>
</comment>
<organism evidence="2 3">
    <name type="scientific">Phytophthora fragariaefolia</name>
    <dbReference type="NCBI Taxonomy" id="1490495"/>
    <lineage>
        <taxon>Eukaryota</taxon>
        <taxon>Sar</taxon>
        <taxon>Stramenopiles</taxon>
        <taxon>Oomycota</taxon>
        <taxon>Peronosporomycetes</taxon>
        <taxon>Peronosporales</taxon>
        <taxon>Peronosporaceae</taxon>
        <taxon>Phytophthora</taxon>
    </lineage>
</organism>
<feature type="region of interest" description="Disordered" evidence="1">
    <location>
        <begin position="1"/>
        <end position="22"/>
    </location>
</feature>